<accession>A0A174T217</accession>
<evidence type="ECO:0000313" key="4">
    <source>
        <dbReference type="Proteomes" id="UP000095765"/>
    </source>
</evidence>
<dbReference type="RefSeq" id="WP_055245754.1">
    <property type="nucleotide sequence ID" value="NZ_CZBE01000022.1"/>
</dbReference>
<dbReference type="AlphaFoldDB" id="A0A174T217"/>
<proteinExistence type="predicted"/>
<dbReference type="PANTHER" id="PTHR37813:SF1">
    <property type="entry name" value="FELS-2 PROPHAGE PROTEIN"/>
    <property type="match status" value="1"/>
</dbReference>
<keyword evidence="1" id="KW-1188">Viral release from host cell</keyword>
<dbReference type="Pfam" id="PF10145">
    <property type="entry name" value="PhageMin_Tail"/>
    <property type="match status" value="1"/>
</dbReference>
<protein>
    <submittedName>
        <fullName evidence="3">Phage-related minor tail protein</fullName>
    </submittedName>
</protein>
<gene>
    <name evidence="3" type="primary">yqbO</name>
    <name evidence="3" type="ORF">ERS852551_02867</name>
</gene>
<organism evidence="3 4">
    <name type="scientific">Anaerotruncus colihominis</name>
    <dbReference type="NCBI Taxonomy" id="169435"/>
    <lineage>
        <taxon>Bacteria</taxon>
        <taxon>Bacillati</taxon>
        <taxon>Bacillota</taxon>
        <taxon>Clostridia</taxon>
        <taxon>Eubacteriales</taxon>
        <taxon>Oscillospiraceae</taxon>
        <taxon>Anaerotruncus</taxon>
    </lineage>
</organism>
<name>A0A174T217_9FIRM</name>
<dbReference type="EMBL" id="CZBE01000022">
    <property type="protein sequence ID" value="CUQ04023.1"/>
    <property type="molecule type" value="Genomic_DNA"/>
</dbReference>
<dbReference type="OrthoDB" id="1677957at2"/>
<sequence>MIPLAKNKILQAVVDVAGSIDPSLGKMMDGVTKLLEGINLKALAVAGAVGGIAVATGKAVLAAGSYLSDLGQEYNTAINDLSASTGATGEELQELGDIVKNVYKSGMGESLADVSNGLATVEKISDLAGDQLESATQSAFLLSDSFEFEIGESTRAASALMKNFGLDADQAYGMIAIGAQNGADKNGDLLDTLNEYSGQYAALGLTADQFMGSLISGADAGLFSIDKVGDAVKEFNIRAKDESDSSAQAFQSLGFNADDMFASFAAGGDKAQTAFFETVNALNDLDDPLKKNQIGVALFGSQFEDLESGVLPVLAEMQDAAYDGAAALDQINDVKYDNIGAAFEQIKRTAEVSLLPMATMIANALTDIMPVISDAMNTLIPIIESTVEASMPFVEEFLNGMAEALAAVAPMLAELAAALLPMLTQLMSSLLPPILQLIQALLPPFMQIVQAILPPISALLMTILPMLSQIAATVLPMLTNIIAALLPVITPLLEIALQIVESVVMPLLPPLMQLVEALLPPIMSILGALAPILEPILSLLGPIAEVLATIVGWISKVVEWVASGLGWVVDLFTGKAKVGVAPEGYAAGGFTSGLSYAGEDPRYPTEAVISFNPAYRRQNLGYWERAGRMLGVEPRSMEPDNYFEGIANVILVSTLQPFAAGGFTSGPGIVGEDPRYPTETVISFNPAYRQQNLGYWAQAGQMLGASDFDDGALQRGGSNTVIYDLGGVTFAPQVTVSGNADKDDIIQQLKDLEPEFFDLLETWLRKREAGKYVTANHGVF</sequence>
<dbReference type="Proteomes" id="UP000095765">
    <property type="component" value="Unassembled WGS sequence"/>
</dbReference>
<evidence type="ECO:0000256" key="1">
    <source>
        <dbReference type="ARBA" id="ARBA00022612"/>
    </source>
</evidence>
<reference evidence="3 4" key="1">
    <citation type="submission" date="2015-09" db="EMBL/GenBank/DDBJ databases">
        <authorList>
            <consortium name="Pathogen Informatics"/>
        </authorList>
    </citation>
    <scope>NUCLEOTIDE SEQUENCE [LARGE SCALE GENOMIC DNA]</scope>
    <source>
        <strain evidence="3 4">2789STDY5834939</strain>
    </source>
</reference>
<dbReference type="PANTHER" id="PTHR37813">
    <property type="entry name" value="FELS-2 PROPHAGE PROTEIN"/>
    <property type="match status" value="1"/>
</dbReference>
<dbReference type="SUPFAM" id="SSF48371">
    <property type="entry name" value="ARM repeat"/>
    <property type="match status" value="1"/>
</dbReference>
<dbReference type="InterPro" id="IPR016024">
    <property type="entry name" value="ARM-type_fold"/>
</dbReference>
<evidence type="ECO:0000313" key="3">
    <source>
        <dbReference type="EMBL" id="CUQ04023.1"/>
    </source>
</evidence>
<evidence type="ECO:0000259" key="2">
    <source>
        <dbReference type="Pfam" id="PF10145"/>
    </source>
</evidence>
<dbReference type="InterPro" id="IPR010090">
    <property type="entry name" value="Phage_tape_meas"/>
</dbReference>
<feature type="domain" description="Phage tail tape measure protein" evidence="2">
    <location>
        <begin position="106"/>
        <end position="300"/>
    </location>
</feature>